<sequence length="163" mass="18035">MPDQLLESTVMRRDDIPGWGSDLDRANRPAVPMERMPARLDGPVLPPVQQHGATEVLVSPERPAITPVYGTTAPPRGVSGAIRRSAFARTENDLRHWLLLLLADRVDAVEGIVEDLRDGHVPNLLRETGLPAAWRHNPRGVVRKAAVSAAVLGIAWWWLKKRS</sequence>
<dbReference type="OrthoDB" id="6021991at2"/>
<protein>
    <submittedName>
        <fullName evidence="1">Uncharacterized protein</fullName>
    </submittedName>
</protein>
<name>A0A1E7X4D5_9BURK</name>
<proteinExistence type="predicted"/>
<organism evidence="1 2">
    <name type="scientific">Duganella phyllosphaerae</name>
    <dbReference type="NCBI Taxonomy" id="762836"/>
    <lineage>
        <taxon>Bacteria</taxon>
        <taxon>Pseudomonadati</taxon>
        <taxon>Pseudomonadota</taxon>
        <taxon>Betaproteobacteria</taxon>
        <taxon>Burkholderiales</taxon>
        <taxon>Oxalobacteraceae</taxon>
        <taxon>Telluria group</taxon>
        <taxon>Duganella</taxon>
    </lineage>
</organism>
<dbReference type="AlphaFoldDB" id="A0A1E7X4D5"/>
<accession>A0A1E7X4D5</accession>
<evidence type="ECO:0000313" key="1">
    <source>
        <dbReference type="EMBL" id="OFA07269.1"/>
    </source>
</evidence>
<dbReference type="Proteomes" id="UP000175989">
    <property type="component" value="Unassembled WGS sequence"/>
</dbReference>
<comment type="caution">
    <text evidence="1">The sequence shown here is derived from an EMBL/GenBank/DDBJ whole genome shotgun (WGS) entry which is preliminary data.</text>
</comment>
<keyword evidence="2" id="KW-1185">Reference proteome</keyword>
<reference evidence="2" key="1">
    <citation type="journal article" date="2016" name="Front. Microbiol.">
        <title>Molecular Keys to the Janthinobacterium and Duganella spp. Interaction with the Plant Pathogen Fusarium graminearum.</title>
        <authorList>
            <person name="Haack F.S."/>
            <person name="Poehlein A."/>
            <person name="Kroger C."/>
            <person name="Voigt C.A."/>
            <person name="Piepenbring M."/>
            <person name="Bode H.B."/>
            <person name="Daniel R."/>
            <person name="Schafer W."/>
            <person name="Streit W.R."/>
        </authorList>
    </citation>
    <scope>NUCLEOTIDE SEQUENCE [LARGE SCALE GENOMIC DNA]</scope>
    <source>
        <strain evidence="2">T54</strain>
    </source>
</reference>
<dbReference type="PATRIC" id="fig|762836.4.peg.1441"/>
<gene>
    <name evidence="1" type="ORF">DUPY_13770</name>
</gene>
<dbReference type="EMBL" id="LROM01000062">
    <property type="protein sequence ID" value="OFA07269.1"/>
    <property type="molecule type" value="Genomic_DNA"/>
</dbReference>
<dbReference type="RefSeq" id="WP_070247101.1">
    <property type="nucleotide sequence ID" value="NZ_LROM01000062.1"/>
</dbReference>
<evidence type="ECO:0000313" key="2">
    <source>
        <dbReference type="Proteomes" id="UP000175989"/>
    </source>
</evidence>